<protein>
    <recommendedName>
        <fullName evidence="1">Carrier domain-containing protein</fullName>
    </recommendedName>
</protein>
<gene>
    <name evidence="2" type="ORF">mvi_03930</name>
</gene>
<dbReference type="Pfam" id="PF00550">
    <property type="entry name" value="PP-binding"/>
    <property type="match status" value="1"/>
</dbReference>
<dbReference type="KEGG" id="mind:mvi_03930"/>
<dbReference type="AlphaFoldDB" id="A0A8H9C1X5"/>
<organism evidence="2 3">
    <name type="scientific">Methylobacterium indicum</name>
    <dbReference type="NCBI Taxonomy" id="1775910"/>
    <lineage>
        <taxon>Bacteria</taxon>
        <taxon>Pseudomonadati</taxon>
        <taxon>Pseudomonadota</taxon>
        <taxon>Alphaproteobacteria</taxon>
        <taxon>Hyphomicrobiales</taxon>
        <taxon>Methylobacteriaceae</taxon>
        <taxon>Methylobacterium</taxon>
    </lineage>
</organism>
<proteinExistence type="predicted"/>
<reference evidence="2" key="1">
    <citation type="submission" date="2020-11" db="EMBL/GenBank/DDBJ databases">
        <title>Complete genome sequence of a novel pathogenic Methylobacterium strain isolated from rice in Vietnam.</title>
        <authorList>
            <person name="Lai K."/>
            <person name="Okazaki S."/>
            <person name="Higashi K."/>
            <person name="Mori H."/>
            <person name="Toyoda A."/>
            <person name="Kurokawa K."/>
        </authorList>
    </citation>
    <scope>NUCLEOTIDE SEQUENCE</scope>
    <source>
        <strain evidence="2">VL1</strain>
    </source>
</reference>
<name>A0A8H9C1X5_9HYPH</name>
<dbReference type="PROSITE" id="PS50075">
    <property type="entry name" value="CARRIER"/>
    <property type="match status" value="1"/>
</dbReference>
<dbReference type="SUPFAM" id="SSF47336">
    <property type="entry name" value="ACP-like"/>
    <property type="match status" value="1"/>
</dbReference>
<evidence type="ECO:0000313" key="3">
    <source>
        <dbReference type="Proteomes" id="UP000663508"/>
    </source>
</evidence>
<evidence type="ECO:0000259" key="1">
    <source>
        <dbReference type="PROSITE" id="PS50075"/>
    </source>
</evidence>
<feature type="domain" description="Carrier" evidence="1">
    <location>
        <begin position="13"/>
        <end position="91"/>
    </location>
</feature>
<dbReference type="InterPro" id="IPR036736">
    <property type="entry name" value="ACP-like_sf"/>
</dbReference>
<sequence>MRSYAKQIRWSLMVEISDIRDVLKSLESLKGVVDTLSDDDDLFEKGLDSFGSVQLMLALEERFDIEFPDSALGRRSFSTIRIIRDTVAGLRQQEAA</sequence>
<dbReference type="InterPro" id="IPR009081">
    <property type="entry name" value="PP-bd_ACP"/>
</dbReference>
<dbReference type="Gene3D" id="1.10.1200.10">
    <property type="entry name" value="ACP-like"/>
    <property type="match status" value="1"/>
</dbReference>
<dbReference type="EMBL" id="AP024145">
    <property type="protein sequence ID" value="BCM81932.1"/>
    <property type="molecule type" value="Genomic_DNA"/>
</dbReference>
<dbReference type="NCBIfam" id="NF005480">
    <property type="entry name" value="PRK07081.1"/>
    <property type="match status" value="1"/>
</dbReference>
<evidence type="ECO:0000313" key="2">
    <source>
        <dbReference type="EMBL" id="BCM81932.1"/>
    </source>
</evidence>
<dbReference type="Proteomes" id="UP000663508">
    <property type="component" value="Chromosome"/>
</dbReference>
<accession>A0A8H9C1X5</accession>